<keyword evidence="3" id="KW-1185">Reference proteome</keyword>
<dbReference type="EMBL" id="JAJSON010000016">
    <property type="protein sequence ID" value="MCG9971239.1"/>
    <property type="molecule type" value="Genomic_DNA"/>
</dbReference>
<dbReference type="PROSITE" id="PS51257">
    <property type="entry name" value="PROKAR_LIPOPROTEIN"/>
    <property type="match status" value="1"/>
</dbReference>
<sequence length="193" mass="21798">MRKILIISAIILLAGCNSAKKGTSGSTAKYTIENLRKMDAQDIERNYPDANIKEGTDLFEEGTDERPYTILYPGTPDELHITWQDEARSRIHDLRYASNGKWKSETGVKIGTSYDELTRLNAKPVSFYGFGWDYSGAVVWNDGKLENSGLRVFLAPQNEHENKFYGDHIIEATPEEIEALDLEVTSIMINYAI</sequence>
<gene>
    <name evidence="2" type="ORF">LU635_06275</name>
</gene>
<evidence type="ECO:0000313" key="3">
    <source>
        <dbReference type="Proteomes" id="UP001139344"/>
    </source>
</evidence>
<dbReference type="Proteomes" id="UP001139344">
    <property type="component" value="Unassembled WGS sequence"/>
</dbReference>
<keyword evidence="1" id="KW-0732">Signal</keyword>
<evidence type="ECO:0008006" key="4">
    <source>
        <dbReference type="Google" id="ProtNLM"/>
    </source>
</evidence>
<feature type="signal peptide" evidence="1">
    <location>
        <begin position="1"/>
        <end position="19"/>
    </location>
</feature>
<evidence type="ECO:0000313" key="2">
    <source>
        <dbReference type="EMBL" id="MCG9971239.1"/>
    </source>
</evidence>
<accession>A0A9X1UXC1</accession>
<dbReference type="AlphaFoldDB" id="A0A9X1UXC1"/>
<comment type="caution">
    <text evidence="2">The sequence shown here is derived from an EMBL/GenBank/DDBJ whole genome shotgun (WGS) entry which is preliminary data.</text>
</comment>
<evidence type="ECO:0000256" key="1">
    <source>
        <dbReference type="SAM" id="SignalP"/>
    </source>
</evidence>
<dbReference type="RefSeq" id="WP_240097301.1">
    <property type="nucleotide sequence ID" value="NZ_JAJSON010000016.1"/>
</dbReference>
<protein>
    <recommendedName>
        <fullName evidence="4">Lipoprotein</fullName>
    </recommendedName>
</protein>
<name>A0A9X1UXC1_9FLAO</name>
<feature type="chain" id="PRO_5040859569" description="Lipoprotein" evidence="1">
    <location>
        <begin position="20"/>
        <end position="193"/>
    </location>
</feature>
<organism evidence="2 3">
    <name type="scientific">Christiangramia crocea</name>
    <dbReference type="NCBI Taxonomy" id="2904124"/>
    <lineage>
        <taxon>Bacteria</taxon>
        <taxon>Pseudomonadati</taxon>
        <taxon>Bacteroidota</taxon>
        <taxon>Flavobacteriia</taxon>
        <taxon>Flavobacteriales</taxon>
        <taxon>Flavobacteriaceae</taxon>
        <taxon>Christiangramia</taxon>
    </lineage>
</organism>
<proteinExistence type="predicted"/>
<reference evidence="2" key="1">
    <citation type="submission" date="2021-12" db="EMBL/GenBank/DDBJ databases">
        <title>Description of Gramella crocea sp. nov., a new bacterium isolated from activated sludge.</title>
        <authorList>
            <person name="Zhang X."/>
        </authorList>
    </citation>
    <scope>NUCLEOTIDE SEQUENCE</scope>
    <source>
        <strain evidence="2">YB25</strain>
    </source>
</reference>